<dbReference type="SUPFAM" id="SSF48264">
    <property type="entry name" value="Cytochrome P450"/>
    <property type="match status" value="1"/>
</dbReference>
<evidence type="ECO:0000256" key="4">
    <source>
        <dbReference type="ARBA" id="ARBA00022723"/>
    </source>
</evidence>
<dbReference type="STRING" id="578462.A0A0L0T0R0"/>
<keyword evidence="7" id="KW-0503">Monooxygenase</keyword>
<keyword evidence="4 6" id="KW-0479">Metal-binding</keyword>
<feature type="binding site" description="axial binding residue" evidence="6">
    <location>
        <position position="484"/>
    </location>
    <ligand>
        <name>heme</name>
        <dbReference type="ChEBI" id="CHEBI:30413"/>
    </ligand>
    <ligandPart>
        <name>Fe</name>
        <dbReference type="ChEBI" id="CHEBI:18248"/>
    </ligandPart>
</feature>
<name>A0A0L0T0R0_ALLM3</name>
<evidence type="ECO:0000256" key="7">
    <source>
        <dbReference type="RuleBase" id="RU000461"/>
    </source>
</evidence>
<protein>
    <recommendedName>
        <fullName evidence="10">Lanosterol 14-alpha demethylase</fullName>
    </recommendedName>
</protein>
<dbReference type="InterPro" id="IPR036396">
    <property type="entry name" value="Cyt_P450_sf"/>
</dbReference>
<dbReference type="CDD" id="cd11042">
    <property type="entry name" value="CYP51-like"/>
    <property type="match status" value="1"/>
</dbReference>
<dbReference type="eggNOG" id="KOG0684">
    <property type="taxonomic scope" value="Eukaryota"/>
</dbReference>
<dbReference type="OrthoDB" id="1055148at2759"/>
<evidence type="ECO:0000256" key="1">
    <source>
        <dbReference type="ARBA" id="ARBA00001971"/>
    </source>
</evidence>
<dbReference type="PRINTS" id="PR00465">
    <property type="entry name" value="EP450IV"/>
</dbReference>
<dbReference type="Proteomes" id="UP000054350">
    <property type="component" value="Unassembled WGS sequence"/>
</dbReference>
<dbReference type="Pfam" id="PF00067">
    <property type="entry name" value="p450"/>
    <property type="match status" value="1"/>
</dbReference>
<dbReference type="EMBL" id="GG745355">
    <property type="protein sequence ID" value="KNE68169.1"/>
    <property type="molecule type" value="Genomic_DNA"/>
</dbReference>
<dbReference type="PANTHER" id="PTHR24304:SF2">
    <property type="entry name" value="24-HYDROXYCHOLESTEROL 7-ALPHA-HYDROXYLASE"/>
    <property type="match status" value="1"/>
</dbReference>
<evidence type="ECO:0000313" key="8">
    <source>
        <dbReference type="EMBL" id="KNE68169.1"/>
    </source>
</evidence>
<dbReference type="VEuPathDB" id="FungiDB:AMAG_13331"/>
<dbReference type="InterPro" id="IPR001128">
    <property type="entry name" value="Cyt_P450"/>
</dbReference>
<evidence type="ECO:0000256" key="5">
    <source>
        <dbReference type="ARBA" id="ARBA00023004"/>
    </source>
</evidence>
<dbReference type="GO" id="GO:0004497">
    <property type="term" value="F:monooxygenase activity"/>
    <property type="evidence" value="ECO:0007669"/>
    <property type="project" value="UniProtKB-KW"/>
</dbReference>
<keyword evidence="7" id="KW-0560">Oxidoreductase</keyword>
<reference evidence="9" key="2">
    <citation type="submission" date="2009-11" db="EMBL/GenBank/DDBJ databases">
        <title>The Genome Sequence of Allomyces macrogynus strain ATCC 38327.</title>
        <authorList>
            <consortium name="The Broad Institute Genome Sequencing Platform"/>
            <person name="Russ C."/>
            <person name="Cuomo C."/>
            <person name="Shea T."/>
            <person name="Young S.K."/>
            <person name="Zeng Q."/>
            <person name="Koehrsen M."/>
            <person name="Haas B."/>
            <person name="Borodovsky M."/>
            <person name="Guigo R."/>
            <person name="Alvarado L."/>
            <person name="Berlin A."/>
            <person name="Borenstein D."/>
            <person name="Chen Z."/>
            <person name="Engels R."/>
            <person name="Freedman E."/>
            <person name="Gellesch M."/>
            <person name="Goldberg J."/>
            <person name="Griggs A."/>
            <person name="Gujja S."/>
            <person name="Heiman D."/>
            <person name="Hepburn T."/>
            <person name="Howarth C."/>
            <person name="Jen D."/>
            <person name="Larson L."/>
            <person name="Lewis B."/>
            <person name="Mehta T."/>
            <person name="Park D."/>
            <person name="Pearson M."/>
            <person name="Roberts A."/>
            <person name="Saif S."/>
            <person name="Shenoy N."/>
            <person name="Sisk P."/>
            <person name="Stolte C."/>
            <person name="Sykes S."/>
            <person name="Walk T."/>
            <person name="White J."/>
            <person name="Yandava C."/>
            <person name="Burger G."/>
            <person name="Gray M.W."/>
            <person name="Holland P.W.H."/>
            <person name="King N."/>
            <person name="Lang F.B.F."/>
            <person name="Roger A.J."/>
            <person name="Ruiz-Trillo I."/>
            <person name="Lander E."/>
            <person name="Nusbaum C."/>
        </authorList>
    </citation>
    <scope>NUCLEOTIDE SEQUENCE [LARGE SCALE GENOMIC DNA]</scope>
    <source>
        <strain evidence="9">ATCC 38327</strain>
    </source>
</reference>
<dbReference type="InterPro" id="IPR050529">
    <property type="entry name" value="CYP450_sterol_14alpha_dmase"/>
</dbReference>
<dbReference type="Gene3D" id="1.10.630.10">
    <property type="entry name" value="Cytochrome P450"/>
    <property type="match status" value="1"/>
</dbReference>
<keyword evidence="5 6" id="KW-0408">Iron</keyword>
<evidence type="ECO:0008006" key="10">
    <source>
        <dbReference type="Google" id="ProtNLM"/>
    </source>
</evidence>
<dbReference type="PROSITE" id="PS00086">
    <property type="entry name" value="CYTOCHROME_P450"/>
    <property type="match status" value="1"/>
</dbReference>
<reference evidence="8 9" key="1">
    <citation type="submission" date="2009-11" db="EMBL/GenBank/DDBJ databases">
        <title>Annotation of Allomyces macrogynus ATCC 38327.</title>
        <authorList>
            <consortium name="The Broad Institute Genome Sequencing Platform"/>
            <person name="Russ C."/>
            <person name="Cuomo C."/>
            <person name="Burger G."/>
            <person name="Gray M.W."/>
            <person name="Holland P.W.H."/>
            <person name="King N."/>
            <person name="Lang F.B.F."/>
            <person name="Roger A.J."/>
            <person name="Ruiz-Trillo I."/>
            <person name="Young S.K."/>
            <person name="Zeng Q."/>
            <person name="Gargeya S."/>
            <person name="Fitzgerald M."/>
            <person name="Haas B."/>
            <person name="Abouelleil A."/>
            <person name="Alvarado L."/>
            <person name="Arachchi H.M."/>
            <person name="Berlin A."/>
            <person name="Chapman S.B."/>
            <person name="Gearin G."/>
            <person name="Goldberg J."/>
            <person name="Griggs A."/>
            <person name="Gujja S."/>
            <person name="Hansen M."/>
            <person name="Heiman D."/>
            <person name="Howarth C."/>
            <person name="Larimer J."/>
            <person name="Lui A."/>
            <person name="MacDonald P.J.P."/>
            <person name="McCowen C."/>
            <person name="Montmayeur A."/>
            <person name="Murphy C."/>
            <person name="Neiman D."/>
            <person name="Pearson M."/>
            <person name="Priest M."/>
            <person name="Roberts A."/>
            <person name="Saif S."/>
            <person name="Shea T."/>
            <person name="Sisk P."/>
            <person name="Stolte C."/>
            <person name="Sykes S."/>
            <person name="Wortman J."/>
            <person name="Nusbaum C."/>
            <person name="Birren B."/>
        </authorList>
    </citation>
    <scope>NUCLEOTIDE SEQUENCE [LARGE SCALE GENOMIC DNA]</scope>
    <source>
        <strain evidence="8 9">ATCC 38327</strain>
    </source>
</reference>
<keyword evidence="3 6" id="KW-0349">Heme</keyword>
<evidence type="ECO:0000256" key="3">
    <source>
        <dbReference type="ARBA" id="ARBA00022617"/>
    </source>
</evidence>
<evidence type="ECO:0000313" key="9">
    <source>
        <dbReference type="Proteomes" id="UP000054350"/>
    </source>
</evidence>
<dbReference type="InterPro" id="IPR002403">
    <property type="entry name" value="Cyt_P450_E_grp-IV"/>
</dbReference>
<dbReference type="AlphaFoldDB" id="A0A0L0T0R0"/>
<proteinExistence type="inferred from homology"/>
<dbReference type="GO" id="GO:0020037">
    <property type="term" value="F:heme binding"/>
    <property type="evidence" value="ECO:0007669"/>
    <property type="project" value="InterPro"/>
</dbReference>
<sequence length="554" mass="61161">MAATSQLAQLAAQVADQVLPYLPEAVQSHASNVSPVALVAFLAAVPAAAVSLAASAASSSSTSRKGRLPPHVGHWVPFLGSMISFGMRPLDWLAEQRKQHGDIFTFTMFGREMTYVLGPDGNHAVLNGKLADISAELAYNSLTKPVFGADVVYDTSNPVFMEQKRFVKAGLSAENLRSYVPLIEAETLNYFTRWQGQQGEGELAKALAELTIMTASRCLMGEEVRSKLDESVAQLYHDLDQGFQPINFLFEKLPLPTYRRRDIAQKKMADLFLDIMKERRATGRTNNNDVLQVLMDADYKNGTKLTDIEAAHLMIALLMAGQHTSSTTGTWCMSFLAANPDVFADLATELHNELGGDWSRPLDFDLLKRLPLLDACIRETLRLRSPIYAIMRKVVRPVEIMGHVVPAGHYLCASPAVSQRDPEVYEDPMAFKPRRWLDTTNNAQMQKILRAETDMAAAEDFGFGVVGGSARSNYLPFGAGRHRCIGEPFAYVQLKTIIATLVREFATFEFVNGPSAFPKEDFTSMIVMPEKPIMIKYTRRERSPLTGAAAVAAS</sequence>
<evidence type="ECO:0000256" key="2">
    <source>
        <dbReference type="ARBA" id="ARBA00010617"/>
    </source>
</evidence>
<organism evidence="8 9">
    <name type="scientific">Allomyces macrogynus (strain ATCC 38327)</name>
    <name type="common">Allomyces javanicus var. macrogynus</name>
    <dbReference type="NCBI Taxonomy" id="578462"/>
    <lineage>
        <taxon>Eukaryota</taxon>
        <taxon>Fungi</taxon>
        <taxon>Fungi incertae sedis</taxon>
        <taxon>Blastocladiomycota</taxon>
        <taxon>Blastocladiomycetes</taxon>
        <taxon>Blastocladiales</taxon>
        <taxon>Blastocladiaceae</taxon>
        <taxon>Allomyces</taxon>
    </lineage>
</organism>
<comment type="cofactor">
    <cofactor evidence="1 6">
        <name>heme</name>
        <dbReference type="ChEBI" id="CHEBI:30413"/>
    </cofactor>
</comment>
<dbReference type="InterPro" id="IPR017972">
    <property type="entry name" value="Cyt_P450_CS"/>
</dbReference>
<dbReference type="OMA" id="NFLMPWA"/>
<accession>A0A0L0T0R0</accession>
<keyword evidence="9" id="KW-1185">Reference proteome</keyword>
<dbReference type="GO" id="GO:0016705">
    <property type="term" value="F:oxidoreductase activity, acting on paired donors, with incorporation or reduction of molecular oxygen"/>
    <property type="evidence" value="ECO:0007669"/>
    <property type="project" value="InterPro"/>
</dbReference>
<evidence type="ECO:0000256" key="6">
    <source>
        <dbReference type="PIRSR" id="PIRSR602403-1"/>
    </source>
</evidence>
<dbReference type="PANTHER" id="PTHR24304">
    <property type="entry name" value="CYTOCHROME P450 FAMILY 7"/>
    <property type="match status" value="1"/>
</dbReference>
<dbReference type="GO" id="GO:0005506">
    <property type="term" value="F:iron ion binding"/>
    <property type="evidence" value="ECO:0007669"/>
    <property type="project" value="InterPro"/>
</dbReference>
<comment type="similarity">
    <text evidence="2 7">Belongs to the cytochrome P450 family.</text>
</comment>
<dbReference type="PRINTS" id="PR00385">
    <property type="entry name" value="P450"/>
</dbReference>
<gene>
    <name evidence="8" type="ORF">AMAG_13331</name>
</gene>